<dbReference type="GO" id="GO:0003723">
    <property type="term" value="F:RNA binding"/>
    <property type="evidence" value="ECO:0007669"/>
    <property type="project" value="InterPro"/>
</dbReference>
<dbReference type="EMBL" id="DUZY01000007">
    <property type="protein sequence ID" value="DAD46185.1"/>
    <property type="molecule type" value="Genomic_DNA"/>
</dbReference>
<protein>
    <recommendedName>
        <fullName evidence="3">Pentatricopeptide repeat-containing protein</fullName>
    </recommendedName>
</protein>
<name>A0A822ZRZ1_NELNU</name>
<evidence type="ECO:0000313" key="2">
    <source>
        <dbReference type="Proteomes" id="UP000607653"/>
    </source>
</evidence>
<dbReference type="Proteomes" id="UP000607653">
    <property type="component" value="Unassembled WGS sequence"/>
</dbReference>
<reference evidence="1 2" key="1">
    <citation type="journal article" date="2020" name="Mol. Biol. Evol.">
        <title>Distinct Expression and Methylation Patterns for Genes with Different Fates following a Single Whole-Genome Duplication in Flowering Plants.</title>
        <authorList>
            <person name="Shi T."/>
            <person name="Rahmani R.S."/>
            <person name="Gugger P.F."/>
            <person name="Wang M."/>
            <person name="Li H."/>
            <person name="Zhang Y."/>
            <person name="Li Z."/>
            <person name="Wang Q."/>
            <person name="Van de Peer Y."/>
            <person name="Marchal K."/>
            <person name="Chen J."/>
        </authorList>
    </citation>
    <scope>NUCLEOTIDE SEQUENCE [LARGE SCALE GENOMIC DNA]</scope>
    <source>
        <tissue evidence="1">Leaf</tissue>
    </source>
</reference>
<comment type="caution">
    <text evidence="1">The sequence shown here is derived from an EMBL/GenBank/DDBJ whole genome shotgun (WGS) entry which is preliminary data.</text>
</comment>
<organism evidence="1 2">
    <name type="scientific">Nelumbo nucifera</name>
    <name type="common">Sacred lotus</name>
    <dbReference type="NCBI Taxonomy" id="4432"/>
    <lineage>
        <taxon>Eukaryota</taxon>
        <taxon>Viridiplantae</taxon>
        <taxon>Streptophyta</taxon>
        <taxon>Embryophyta</taxon>
        <taxon>Tracheophyta</taxon>
        <taxon>Spermatophyta</taxon>
        <taxon>Magnoliopsida</taxon>
        <taxon>Proteales</taxon>
        <taxon>Nelumbonaceae</taxon>
        <taxon>Nelumbo</taxon>
    </lineage>
</organism>
<keyword evidence="2" id="KW-1185">Reference proteome</keyword>
<dbReference type="PANTHER" id="PTHR47926">
    <property type="entry name" value="PENTATRICOPEPTIDE REPEAT-CONTAINING PROTEIN"/>
    <property type="match status" value="1"/>
</dbReference>
<dbReference type="InterPro" id="IPR011990">
    <property type="entry name" value="TPR-like_helical_dom_sf"/>
</dbReference>
<gene>
    <name evidence="1" type="ORF">HUJ06_004415</name>
</gene>
<dbReference type="AlphaFoldDB" id="A0A822ZRZ1"/>
<sequence>MAYSHSGEYKKVLVLFNYMKVENVGPNQVTMAVAISVCGCIGALRREKEIHECFKNHSGMEMNTHIFNSLVDMYARCWTMMLIKCLARCLQGHSVL</sequence>
<accession>A0A822ZRZ1</accession>
<dbReference type="PANTHER" id="PTHR47926:SF347">
    <property type="entry name" value="PENTATRICOPEPTIDE REPEAT-CONTAINING PROTEIN"/>
    <property type="match status" value="1"/>
</dbReference>
<evidence type="ECO:0000313" key="1">
    <source>
        <dbReference type="EMBL" id="DAD46185.1"/>
    </source>
</evidence>
<dbReference type="Gene3D" id="1.25.40.10">
    <property type="entry name" value="Tetratricopeptide repeat domain"/>
    <property type="match status" value="1"/>
</dbReference>
<dbReference type="GO" id="GO:0009451">
    <property type="term" value="P:RNA modification"/>
    <property type="evidence" value="ECO:0007669"/>
    <property type="project" value="InterPro"/>
</dbReference>
<dbReference type="InterPro" id="IPR046960">
    <property type="entry name" value="PPR_At4g14850-like_plant"/>
</dbReference>
<proteinExistence type="predicted"/>
<evidence type="ECO:0008006" key="3">
    <source>
        <dbReference type="Google" id="ProtNLM"/>
    </source>
</evidence>